<comment type="caution">
    <text evidence="1">The sequence shown here is derived from an EMBL/GenBank/DDBJ whole genome shotgun (WGS) entry which is preliminary data.</text>
</comment>
<proteinExistence type="predicted"/>
<dbReference type="EMBL" id="CAJVQB010026818">
    <property type="protein sequence ID" value="CAG8809358.1"/>
    <property type="molecule type" value="Genomic_DNA"/>
</dbReference>
<dbReference type="Proteomes" id="UP000789901">
    <property type="component" value="Unassembled WGS sequence"/>
</dbReference>
<evidence type="ECO:0000313" key="2">
    <source>
        <dbReference type="Proteomes" id="UP000789901"/>
    </source>
</evidence>
<keyword evidence="2" id="KW-1185">Reference proteome</keyword>
<protein>
    <submittedName>
        <fullName evidence="1">28323_t:CDS:1</fullName>
    </submittedName>
</protein>
<accession>A0ABN7W0N3</accession>
<gene>
    <name evidence="1" type="ORF">GMARGA_LOCUS24872</name>
</gene>
<evidence type="ECO:0000313" key="1">
    <source>
        <dbReference type="EMBL" id="CAG8809358.1"/>
    </source>
</evidence>
<organism evidence="1 2">
    <name type="scientific">Gigaspora margarita</name>
    <dbReference type="NCBI Taxonomy" id="4874"/>
    <lineage>
        <taxon>Eukaryota</taxon>
        <taxon>Fungi</taxon>
        <taxon>Fungi incertae sedis</taxon>
        <taxon>Mucoromycota</taxon>
        <taxon>Glomeromycotina</taxon>
        <taxon>Glomeromycetes</taxon>
        <taxon>Diversisporales</taxon>
        <taxon>Gigasporaceae</taxon>
        <taxon>Gigaspora</taxon>
    </lineage>
</organism>
<name>A0ABN7W0N3_GIGMA</name>
<feature type="non-terminal residue" evidence="1">
    <location>
        <position position="143"/>
    </location>
</feature>
<sequence>MVGINTCRTDCTDVEWIEYCNMPQIHDNETPKNNLLPIESKKYLEARKLIQLLNSSSYAPEIRIAICFSCDYNKYCGVNYNKYLLKVKKKSISGYDYDNKEIGKKIQAVNVIQQKWLEYFYKPDSLCTTELAQHYQLLWVVRE</sequence>
<reference evidence="1 2" key="1">
    <citation type="submission" date="2021-06" db="EMBL/GenBank/DDBJ databases">
        <authorList>
            <person name="Kallberg Y."/>
            <person name="Tangrot J."/>
            <person name="Rosling A."/>
        </authorList>
    </citation>
    <scope>NUCLEOTIDE SEQUENCE [LARGE SCALE GENOMIC DNA]</scope>
    <source>
        <strain evidence="1 2">120-4 pot B 10/14</strain>
    </source>
</reference>